<dbReference type="OrthoDB" id="2019644at2759"/>
<protein>
    <submittedName>
        <fullName evidence="1">Uncharacterized protein</fullName>
    </submittedName>
</protein>
<organism evidence="1 2">
    <name type="scientific">Galerina marginata (strain CBS 339.88)</name>
    <dbReference type="NCBI Taxonomy" id="685588"/>
    <lineage>
        <taxon>Eukaryota</taxon>
        <taxon>Fungi</taxon>
        <taxon>Dikarya</taxon>
        <taxon>Basidiomycota</taxon>
        <taxon>Agaricomycotina</taxon>
        <taxon>Agaricomycetes</taxon>
        <taxon>Agaricomycetidae</taxon>
        <taxon>Agaricales</taxon>
        <taxon>Agaricineae</taxon>
        <taxon>Strophariaceae</taxon>
        <taxon>Galerina</taxon>
    </lineage>
</organism>
<dbReference type="STRING" id="685588.A0A067T1J3"/>
<dbReference type="Proteomes" id="UP000027222">
    <property type="component" value="Unassembled WGS sequence"/>
</dbReference>
<evidence type="ECO:0000313" key="1">
    <source>
        <dbReference type="EMBL" id="KDR77050.1"/>
    </source>
</evidence>
<reference evidence="2" key="1">
    <citation type="journal article" date="2014" name="Proc. Natl. Acad. Sci. U.S.A.">
        <title>Extensive sampling of basidiomycete genomes demonstrates inadequacy of the white-rot/brown-rot paradigm for wood decay fungi.</title>
        <authorList>
            <person name="Riley R."/>
            <person name="Salamov A.A."/>
            <person name="Brown D.W."/>
            <person name="Nagy L.G."/>
            <person name="Floudas D."/>
            <person name="Held B.W."/>
            <person name="Levasseur A."/>
            <person name="Lombard V."/>
            <person name="Morin E."/>
            <person name="Otillar R."/>
            <person name="Lindquist E.A."/>
            <person name="Sun H."/>
            <person name="LaButti K.M."/>
            <person name="Schmutz J."/>
            <person name="Jabbour D."/>
            <person name="Luo H."/>
            <person name="Baker S.E."/>
            <person name="Pisabarro A.G."/>
            <person name="Walton J.D."/>
            <person name="Blanchette R.A."/>
            <person name="Henrissat B."/>
            <person name="Martin F."/>
            <person name="Cullen D."/>
            <person name="Hibbett D.S."/>
            <person name="Grigoriev I.V."/>
        </authorList>
    </citation>
    <scope>NUCLEOTIDE SEQUENCE [LARGE SCALE GENOMIC DNA]</scope>
    <source>
        <strain evidence="2">CBS 339.88</strain>
    </source>
</reference>
<sequence length="163" mass="18409">MFTNIPNREYSRPPIAGRPNNLCLNLVEWSLASSNLEALVDGPDDSAMRQEVLIPLLIHPGYGLMERLLTDTPLQSSILALQMKSFFLNTIIHVLRIVYCVVEIQNIFLDFFLPLLQDFHCSAFIGQVLHQVRSGALVWASVEDNRELSPSTMPSTPVTLFKR</sequence>
<dbReference type="HOGENOM" id="CLU_1627154_0_0_1"/>
<gene>
    <name evidence="1" type="ORF">GALMADRAFT_139075</name>
</gene>
<accession>A0A067T1J3</accession>
<dbReference type="AlphaFoldDB" id="A0A067T1J3"/>
<keyword evidence="2" id="KW-1185">Reference proteome</keyword>
<evidence type="ECO:0000313" key="2">
    <source>
        <dbReference type="Proteomes" id="UP000027222"/>
    </source>
</evidence>
<dbReference type="EMBL" id="KL142377">
    <property type="protein sequence ID" value="KDR77050.1"/>
    <property type="molecule type" value="Genomic_DNA"/>
</dbReference>
<proteinExistence type="predicted"/>
<name>A0A067T1J3_GALM3</name>